<evidence type="ECO:0000256" key="1">
    <source>
        <dbReference type="ARBA" id="ARBA00022448"/>
    </source>
</evidence>
<sequence>MAKPRCAEKQLEVCRWFINEGVPPKFQCCMRLSEQRHCLCGYMTKPVFKSYISSPNGHKFFDICRIPFPRC</sequence>
<dbReference type="PANTHER" id="PTHR33214:SF69">
    <property type="entry name" value="BIFUNCTIONAL INHIBITOR_LIPID-TRANSFER PROTEIN_SEED STORAGE 2S ALBUMIN SUPERFAMILY PROTEIN"/>
    <property type="match status" value="1"/>
</dbReference>
<dbReference type="Pfam" id="PF14368">
    <property type="entry name" value="LTP_2"/>
    <property type="match status" value="1"/>
</dbReference>
<organism evidence="4 5">
    <name type="scientific">Eutrema salsugineum</name>
    <name type="common">Saltwater cress</name>
    <name type="synonym">Sisymbrium salsugineum</name>
    <dbReference type="NCBI Taxonomy" id="72664"/>
    <lineage>
        <taxon>Eukaryota</taxon>
        <taxon>Viridiplantae</taxon>
        <taxon>Streptophyta</taxon>
        <taxon>Embryophyta</taxon>
        <taxon>Tracheophyta</taxon>
        <taxon>Spermatophyta</taxon>
        <taxon>Magnoliopsida</taxon>
        <taxon>eudicotyledons</taxon>
        <taxon>Gunneridae</taxon>
        <taxon>Pentapetalae</taxon>
        <taxon>rosids</taxon>
        <taxon>malvids</taxon>
        <taxon>Brassicales</taxon>
        <taxon>Brassicaceae</taxon>
        <taxon>Eutremeae</taxon>
        <taxon>Eutrema</taxon>
    </lineage>
</organism>
<evidence type="ECO:0000313" key="4">
    <source>
        <dbReference type="EMBL" id="ESQ28726.1"/>
    </source>
</evidence>
<keyword evidence="1" id="KW-0813">Transport</keyword>
<name>V4MBZ3_EUTSA</name>
<dbReference type="InterPro" id="IPR033872">
    <property type="entry name" value="nsLTP2"/>
</dbReference>
<keyword evidence="2" id="KW-0446">Lipid-binding</keyword>
<dbReference type="AlphaFoldDB" id="V4MBZ3"/>
<dbReference type="Gramene" id="ESQ28726">
    <property type="protein sequence ID" value="ESQ28726"/>
    <property type="gene ID" value="EUTSA_v10019407mg"/>
</dbReference>
<protein>
    <recommendedName>
        <fullName evidence="3">Bifunctional inhibitor/plant lipid transfer protein/seed storage helical domain-containing protein</fullName>
    </recommendedName>
</protein>
<dbReference type="PANTHER" id="PTHR33214">
    <property type="entry name" value="BIFUNCTIONAL INHIBITOR/LIPID-TRANSFER PROTEIN/SEED STORAGE 2S ALBUMIN SUPERFAMILY PROTEIN"/>
    <property type="match status" value="1"/>
</dbReference>
<dbReference type="InterPro" id="IPR016140">
    <property type="entry name" value="Bifunc_inhib/LTP/seed_store"/>
</dbReference>
<dbReference type="Gene3D" id="1.10.110.10">
    <property type="entry name" value="Plant lipid-transfer and hydrophobic proteins"/>
    <property type="match status" value="1"/>
</dbReference>
<evidence type="ECO:0000259" key="3">
    <source>
        <dbReference type="Pfam" id="PF14368"/>
    </source>
</evidence>
<reference evidence="4 5" key="1">
    <citation type="journal article" date="2013" name="Front. Plant Sci.">
        <title>The Reference Genome of the Halophytic Plant Eutrema salsugineum.</title>
        <authorList>
            <person name="Yang R."/>
            <person name="Jarvis D.E."/>
            <person name="Chen H."/>
            <person name="Beilstein M.A."/>
            <person name="Grimwood J."/>
            <person name="Jenkins J."/>
            <person name="Shu S."/>
            <person name="Prochnik S."/>
            <person name="Xin M."/>
            <person name="Ma C."/>
            <person name="Schmutz J."/>
            <person name="Wing R.A."/>
            <person name="Mitchell-Olds T."/>
            <person name="Schumaker K.S."/>
            <person name="Wang X."/>
        </authorList>
    </citation>
    <scope>NUCLEOTIDE SEQUENCE [LARGE SCALE GENOMIC DNA]</scope>
</reference>
<dbReference type="GO" id="GO:0006869">
    <property type="term" value="P:lipid transport"/>
    <property type="evidence" value="ECO:0007669"/>
    <property type="project" value="InterPro"/>
</dbReference>
<proteinExistence type="predicted"/>
<dbReference type="KEGG" id="eus:EUTSA_v10019407mg"/>
<evidence type="ECO:0000313" key="5">
    <source>
        <dbReference type="Proteomes" id="UP000030689"/>
    </source>
</evidence>
<dbReference type="SUPFAM" id="SSF47699">
    <property type="entry name" value="Bifunctional inhibitor/lipid-transfer protein/seed storage 2S albumin"/>
    <property type="match status" value="1"/>
</dbReference>
<gene>
    <name evidence="4" type="ORF">EUTSA_v10019407mg</name>
</gene>
<dbReference type="GO" id="GO:0008289">
    <property type="term" value="F:lipid binding"/>
    <property type="evidence" value="ECO:0007669"/>
    <property type="project" value="UniProtKB-KW"/>
</dbReference>
<dbReference type="InterPro" id="IPR036312">
    <property type="entry name" value="Bifun_inhib/LTP/seed_sf"/>
</dbReference>
<dbReference type="STRING" id="72664.V4MBZ3"/>
<dbReference type="Proteomes" id="UP000030689">
    <property type="component" value="Unassembled WGS sequence"/>
</dbReference>
<accession>V4MBZ3</accession>
<dbReference type="EMBL" id="KI517953">
    <property type="protein sequence ID" value="ESQ28726.1"/>
    <property type="molecule type" value="Genomic_DNA"/>
</dbReference>
<dbReference type="OMA" id="NICRIPF"/>
<feature type="domain" description="Bifunctional inhibitor/plant lipid transfer protein/seed storage helical" evidence="3">
    <location>
        <begin position="5"/>
        <end position="66"/>
    </location>
</feature>
<evidence type="ECO:0000256" key="2">
    <source>
        <dbReference type="ARBA" id="ARBA00023121"/>
    </source>
</evidence>
<keyword evidence="5" id="KW-1185">Reference proteome</keyword>